<dbReference type="Gene3D" id="3.40.630.30">
    <property type="match status" value="2"/>
</dbReference>
<dbReference type="PROSITE" id="PS51186">
    <property type="entry name" value="GNAT"/>
    <property type="match status" value="1"/>
</dbReference>
<proteinExistence type="predicted"/>
<feature type="domain" description="N-acetyltransferase" evidence="1">
    <location>
        <begin position="4"/>
        <end position="148"/>
    </location>
</feature>
<keyword evidence="2" id="KW-0012">Acyltransferase</keyword>
<dbReference type="Pfam" id="PF13527">
    <property type="entry name" value="Acetyltransf_9"/>
    <property type="match status" value="1"/>
</dbReference>
<evidence type="ECO:0000259" key="1">
    <source>
        <dbReference type="PROSITE" id="PS51186"/>
    </source>
</evidence>
<dbReference type="GO" id="GO:0030649">
    <property type="term" value="P:aminoglycoside antibiotic catabolic process"/>
    <property type="evidence" value="ECO:0007669"/>
    <property type="project" value="TreeGrafter"/>
</dbReference>
<dbReference type="SUPFAM" id="SSF55718">
    <property type="entry name" value="SCP-like"/>
    <property type="match status" value="1"/>
</dbReference>
<gene>
    <name evidence="2" type="ORF">KTS37_15080</name>
</gene>
<dbReference type="InterPro" id="IPR051554">
    <property type="entry name" value="Acetyltransferase_Eis"/>
</dbReference>
<keyword evidence="3" id="KW-1185">Reference proteome</keyword>
<dbReference type="EMBL" id="JAHQXE010000005">
    <property type="protein sequence ID" value="MBV0903115.1"/>
    <property type="molecule type" value="Genomic_DNA"/>
</dbReference>
<dbReference type="InterPro" id="IPR016181">
    <property type="entry name" value="Acyl_CoA_acyltransferase"/>
</dbReference>
<name>A0AA41KD32_9EURY</name>
<sequence length="402" mass="45240">MPDTEFRLLPPDRRKEYQRIVEYAFSPEDGVREEPVDHGDEPGDAFGIFVDGDLVSVCKHYDFEASLRGTWVPLAGLAAVATPPEHRRRGHVRATIDASLDRWRDKFPLAALWPFERAFYRRFGWATANNYLEYSCSPTALSFARDATEGRFKQVTPDEWRTLRPAHETHALRRTLTLRRDEAWWRDRVFRTLDDDRPYVYTYERGDEVRGYLVYTVERTGDGVDDRELEVRELVAVDEAAHRSLLGFLADHDSQVDSVTVSTEDGNKLLDRFDDPSAVDCRRHAGPMVRIVDVEHALAAVPYPDDVSADLVFRVTDETAPWNDGVFHLDVSGGAGECARVADPPDTVGASLDIGTLSQLAVGYHSVADARRVAGLTVDDAALTTALASLFPPETVRLRTFF</sequence>
<keyword evidence="2" id="KW-0808">Transferase</keyword>
<dbReference type="Proteomes" id="UP001166304">
    <property type="component" value="Unassembled WGS sequence"/>
</dbReference>
<dbReference type="EC" id="2.3.1.-" evidence="2"/>
<evidence type="ECO:0000313" key="3">
    <source>
        <dbReference type="Proteomes" id="UP001166304"/>
    </source>
</evidence>
<dbReference type="InterPro" id="IPR041380">
    <property type="entry name" value="Acetyltransf_17"/>
</dbReference>
<dbReference type="Pfam" id="PF13530">
    <property type="entry name" value="SCP2_2"/>
    <property type="match status" value="1"/>
</dbReference>
<dbReference type="GO" id="GO:0034069">
    <property type="term" value="F:aminoglycoside N-acetyltransferase activity"/>
    <property type="evidence" value="ECO:0007669"/>
    <property type="project" value="TreeGrafter"/>
</dbReference>
<dbReference type="RefSeq" id="WP_162413862.1">
    <property type="nucleotide sequence ID" value="NZ_JAHQXE010000005.1"/>
</dbReference>
<comment type="caution">
    <text evidence="2">The sequence shown here is derived from an EMBL/GenBank/DDBJ whole genome shotgun (WGS) entry which is preliminary data.</text>
</comment>
<dbReference type="AlphaFoldDB" id="A0AA41KD32"/>
<evidence type="ECO:0000313" key="2">
    <source>
        <dbReference type="EMBL" id="MBV0903115.1"/>
    </source>
</evidence>
<dbReference type="Pfam" id="PF17668">
    <property type="entry name" value="Acetyltransf_17"/>
    <property type="match status" value="1"/>
</dbReference>
<dbReference type="PANTHER" id="PTHR37817:SF1">
    <property type="entry name" value="N-ACETYLTRANSFERASE EIS"/>
    <property type="match status" value="1"/>
</dbReference>
<dbReference type="InterPro" id="IPR000182">
    <property type="entry name" value="GNAT_dom"/>
</dbReference>
<organism evidence="2 3">
    <name type="scientific">Haloarcula salina</name>
    <dbReference type="NCBI Taxonomy" id="1429914"/>
    <lineage>
        <taxon>Archaea</taxon>
        <taxon>Methanobacteriati</taxon>
        <taxon>Methanobacteriota</taxon>
        <taxon>Stenosarchaea group</taxon>
        <taxon>Halobacteria</taxon>
        <taxon>Halobacteriales</taxon>
        <taxon>Haloarculaceae</taxon>
        <taxon>Haloarcula</taxon>
    </lineage>
</organism>
<dbReference type="InterPro" id="IPR036527">
    <property type="entry name" value="SCP2_sterol-bd_dom_sf"/>
</dbReference>
<accession>A0AA41KD32</accession>
<dbReference type="SUPFAM" id="SSF55729">
    <property type="entry name" value="Acyl-CoA N-acyltransferases (Nat)"/>
    <property type="match status" value="1"/>
</dbReference>
<reference evidence="2" key="1">
    <citation type="submission" date="2021-06" db="EMBL/GenBank/DDBJ databases">
        <title>New haloarchaea isolates fom saline soil.</title>
        <authorList>
            <person name="Duran-Viseras A."/>
            <person name="Sanchez-Porro C.S."/>
            <person name="Ventosa A."/>
        </authorList>
    </citation>
    <scope>NUCLEOTIDE SEQUENCE</scope>
    <source>
        <strain evidence="2">JCM 18369</strain>
    </source>
</reference>
<protein>
    <submittedName>
        <fullName evidence="2">GNAT family N-acetyltransferase</fullName>
        <ecNumber evidence="2">2.3.1.-</ecNumber>
    </submittedName>
</protein>
<dbReference type="Gene3D" id="3.30.1050.10">
    <property type="entry name" value="SCP2 sterol-binding domain"/>
    <property type="match status" value="1"/>
</dbReference>
<dbReference type="InterPro" id="IPR025559">
    <property type="entry name" value="Eis_dom"/>
</dbReference>
<dbReference type="PANTHER" id="PTHR37817">
    <property type="entry name" value="N-ACETYLTRANSFERASE EIS"/>
    <property type="match status" value="1"/>
</dbReference>